<accession>A0A2V3TVG4</accession>
<evidence type="ECO:0000259" key="7">
    <source>
        <dbReference type="Pfam" id="PF03328"/>
    </source>
</evidence>
<keyword evidence="5" id="KW-0670">Pyruvate</keyword>
<comment type="cofactor">
    <cofactor evidence="1">
        <name>a divalent metal cation</name>
        <dbReference type="ChEBI" id="CHEBI:60240"/>
    </cofactor>
</comment>
<dbReference type="Gene3D" id="3.20.20.60">
    <property type="entry name" value="Phosphoenolpyruvate-binding domains"/>
    <property type="match status" value="1"/>
</dbReference>
<dbReference type="FunFam" id="3.20.20.60:FF:000004">
    <property type="entry name" value="5-keto-4-deoxy-D-glucarate aldolase"/>
    <property type="match status" value="1"/>
</dbReference>
<evidence type="ECO:0000313" key="8">
    <source>
        <dbReference type="EMBL" id="PXW52886.1"/>
    </source>
</evidence>
<dbReference type="InterPro" id="IPR005000">
    <property type="entry name" value="Aldolase/citrate-lyase_domain"/>
</dbReference>
<keyword evidence="3" id="KW-0479">Metal-binding</keyword>
<proteinExistence type="inferred from homology"/>
<dbReference type="InterPro" id="IPR040442">
    <property type="entry name" value="Pyrv_kinase-like_dom_sf"/>
</dbReference>
<dbReference type="AlphaFoldDB" id="A0A2V3TVG4"/>
<dbReference type="RefSeq" id="WP_170147490.1">
    <property type="nucleotide sequence ID" value="NZ_CAKNFM010000006.1"/>
</dbReference>
<dbReference type="GO" id="GO:0005737">
    <property type="term" value="C:cytoplasm"/>
    <property type="evidence" value="ECO:0007669"/>
    <property type="project" value="TreeGrafter"/>
</dbReference>
<dbReference type="Proteomes" id="UP000248021">
    <property type="component" value="Unassembled WGS sequence"/>
</dbReference>
<comment type="similarity">
    <text evidence="2">Belongs to the HpcH/HpaI aldolase family.</text>
</comment>
<evidence type="ECO:0000256" key="2">
    <source>
        <dbReference type="ARBA" id="ARBA00005568"/>
    </source>
</evidence>
<gene>
    <name evidence="8" type="ORF">C7450_11585</name>
</gene>
<organism evidence="8 9">
    <name type="scientific">Chelatococcus asaccharovorans</name>
    <dbReference type="NCBI Taxonomy" id="28210"/>
    <lineage>
        <taxon>Bacteria</taxon>
        <taxon>Pseudomonadati</taxon>
        <taxon>Pseudomonadota</taxon>
        <taxon>Alphaproteobacteria</taxon>
        <taxon>Hyphomicrobiales</taxon>
        <taxon>Chelatococcaceae</taxon>
        <taxon>Chelatococcus</taxon>
    </lineage>
</organism>
<protein>
    <submittedName>
        <fullName evidence="8">4-hydroxy-2-oxoheptanedioate aldolase</fullName>
    </submittedName>
</protein>
<name>A0A2V3TVG4_9HYPH</name>
<evidence type="ECO:0000256" key="4">
    <source>
        <dbReference type="ARBA" id="ARBA00023239"/>
    </source>
</evidence>
<feature type="domain" description="HpcH/HpaI aldolase/citrate lyase" evidence="7">
    <location>
        <begin position="28"/>
        <end position="251"/>
    </location>
</feature>
<dbReference type="InterPro" id="IPR015813">
    <property type="entry name" value="Pyrv/PenolPyrv_kinase-like_dom"/>
</dbReference>
<sequence>MSVAGALESDAFPANPFRNALSRGGPLIGVWSMLNSVDATEALCWAGYDWILIDGEHAPVSLHDAMTHCRTVAGTPTIPIVRLLWNDPLLLKSHLDAGIGTIMLPYVQSADEARQAVKAMRYPPRGARGIAAMHRGSRYSRIKDYAKRADETLFLIVQIETKEALDNCEAIAAVDGVDAVFFGPGDLAASMGLTGQASHPDVTAAIEEGLRRCRPSGKAVGVLAPNDAIAERHIRSGFDFVSVANDLGMLVQRADQAAAHFREIVAGANGRG</sequence>
<dbReference type="EMBL" id="QJJK01000015">
    <property type="protein sequence ID" value="PXW52886.1"/>
    <property type="molecule type" value="Genomic_DNA"/>
</dbReference>
<reference evidence="8 9" key="1">
    <citation type="submission" date="2018-05" db="EMBL/GenBank/DDBJ databases">
        <title>Genomic Encyclopedia of Type Strains, Phase IV (KMG-IV): sequencing the most valuable type-strain genomes for metagenomic binning, comparative biology and taxonomic classification.</title>
        <authorList>
            <person name="Goeker M."/>
        </authorList>
    </citation>
    <scope>NUCLEOTIDE SEQUENCE [LARGE SCALE GENOMIC DNA]</scope>
    <source>
        <strain evidence="8 9">DSM 6462</strain>
    </source>
</reference>
<comment type="caution">
    <text evidence="8">The sequence shown here is derived from an EMBL/GenBank/DDBJ whole genome shotgun (WGS) entry which is preliminary data.</text>
</comment>
<dbReference type="PANTHER" id="PTHR30502">
    <property type="entry name" value="2-KETO-3-DEOXY-L-RHAMNONATE ALDOLASE"/>
    <property type="match status" value="1"/>
</dbReference>
<evidence type="ECO:0000256" key="1">
    <source>
        <dbReference type="ARBA" id="ARBA00001968"/>
    </source>
</evidence>
<evidence type="ECO:0000256" key="6">
    <source>
        <dbReference type="ARBA" id="ARBA00045074"/>
    </source>
</evidence>
<keyword evidence="4" id="KW-0456">Lyase</keyword>
<dbReference type="PANTHER" id="PTHR30502:SF0">
    <property type="entry name" value="PHOSPHOENOLPYRUVATE CARBOXYLASE FAMILY PROTEIN"/>
    <property type="match status" value="1"/>
</dbReference>
<evidence type="ECO:0000256" key="3">
    <source>
        <dbReference type="ARBA" id="ARBA00022723"/>
    </source>
</evidence>
<dbReference type="GO" id="GO:0016832">
    <property type="term" value="F:aldehyde-lyase activity"/>
    <property type="evidence" value="ECO:0007669"/>
    <property type="project" value="UniProtKB-ARBA"/>
</dbReference>
<comment type="catalytic activity">
    <reaction evidence="6">
        <text>D-glyceraldehyde + pyruvate = 2-dehydro-3-deoxy-L-galactonate</text>
        <dbReference type="Rhea" id="RHEA:80055"/>
        <dbReference type="ChEBI" id="CHEBI:15361"/>
        <dbReference type="ChEBI" id="CHEBI:17378"/>
        <dbReference type="ChEBI" id="CHEBI:75545"/>
    </reaction>
</comment>
<dbReference type="InterPro" id="IPR050251">
    <property type="entry name" value="HpcH-HpaI_aldolase"/>
</dbReference>
<dbReference type="Pfam" id="PF03328">
    <property type="entry name" value="HpcH_HpaI"/>
    <property type="match status" value="1"/>
</dbReference>
<keyword evidence="9" id="KW-1185">Reference proteome</keyword>
<dbReference type="SUPFAM" id="SSF51621">
    <property type="entry name" value="Phosphoenolpyruvate/pyruvate domain"/>
    <property type="match status" value="1"/>
</dbReference>
<evidence type="ECO:0000313" key="9">
    <source>
        <dbReference type="Proteomes" id="UP000248021"/>
    </source>
</evidence>
<evidence type="ECO:0000256" key="5">
    <source>
        <dbReference type="ARBA" id="ARBA00023317"/>
    </source>
</evidence>
<dbReference type="GO" id="GO:0046872">
    <property type="term" value="F:metal ion binding"/>
    <property type="evidence" value="ECO:0007669"/>
    <property type="project" value="UniProtKB-KW"/>
</dbReference>